<dbReference type="STRING" id="65489.A0A0D3G0J6"/>
<dbReference type="PaxDb" id="65489-OBART04G26320.1"/>
<accession>A0A0D3G0J6</accession>
<name>A0A0D3G0J6_9ORYZ</name>
<dbReference type="Proteomes" id="UP000026960">
    <property type="component" value="Chromosome 4"/>
</dbReference>
<organism evidence="2">
    <name type="scientific">Oryza barthii</name>
    <dbReference type="NCBI Taxonomy" id="65489"/>
    <lineage>
        <taxon>Eukaryota</taxon>
        <taxon>Viridiplantae</taxon>
        <taxon>Streptophyta</taxon>
        <taxon>Embryophyta</taxon>
        <taxon>Tracheophyta</taxon>
        <taxon>Spermatophyta</taxon>
        <taxon>Magnoliopsida</taxon>
        <taxon>Liliopsida</taxon>
        <taxon>Poales</taxon>
        <taxon>Poaceae</taxon>
        <taxon>BOP clade</taxon>
        <taxon>Oryzoideae</taxon>
        <taxon>Oryzeae</taxon>
        <taxon>Oryzinae</taxon>
        <taxon>Oryza</taxon>
    </lineage>
</organism>
<protein>
    <submittedName>
        <fullName evidence="2">Uncharacterized protein</fullName>
    </submittedName>
</protein>
<reference evidence="2" key="2">
    <citation type="submission" date="2015-03" db="UniProtKB">
        <authorList>
            <consortium name="EnsemblPlants"/>
        </authorList>
    </citation>
    <scope>IDENTIFICATION</scope>
</reference>
<evidence type="ECO:0000313" key="3">
    <source>
        <dbReference type="Proteomes" id="UP000026960"/>
    </source>
</evidence>
<feature type="region of interest" description="Disordered" evidence="1">
    <location>
        <begin position="26"/>
        <end position="47"/>
    </location>
</feature>
<dbReference type="HOGENOM" id="CLU_2310382_0_0_1"/>
<sequence length="100" mass="11788">MQARESNERKTTLEKNLLRVNLESLPEEKMHNNVRKRNGSPHLVGGEGEIDEMTWMSRLDTQWELYRSVNKSNKNRRDECDVLMKWTTESKNPNKNTTLA</sequence>
<dbReference type="AlphaFoldDB" id="A0A0D3G0J6"/>
<reference evidence="2" key="1">
    <citation type="journal article" date="2009" name="Rice">
        <title>De Novo Next Generation Sequencing of Plant Genomes.</title>
        <authorList>
            <person name="Rounsley S."/>
            <person name="Marri P.R."/>
            <person name="Yu Y."/>
            <person name="He R."/>
            <person name="Sisneros N."/>
            <person name="Goicoechea J.L."/>
            <person name="Lee S.J."/>
            <person name="Angelova A."/>
            <person name="Kudrna D."/>
            <person name="Luo M."/>
            <person name="Affourtit J."/>
            <person name="Desany B."/>
            <person name="Knight J."/>
            <person name="Niazi F."/>
            <person name="Egholm M."/>
            <person name="Wing R.A."/>
        </authorList>
    </citation>
    <scope>NUCLEOTIDE SEQUENCE [LARGE SCALE GENOMIC DNA]</scope>
    <source>
        <strain evidence="2">cv. IRGC 105608</strain>
    </source>
</reference>
<dbReference type="Gramene" id="OBART04G26320.1">
    <property type="protein sequence ID" value="OBART04G26320.1"/>
    <property type="gene ID" value="OBART04G26320"/>
</dbReference>
<keyword evidence="3" id="KW-1185">Reference proteome</keyword>
<proteinExistence type="predicted"/>
<evidence type="ECO:0000256" key="1">
    <source>
        <dbReference type="SAM" id="MobiDB-lite"/>
    </source>
</evidence>
<dbReference type="EnsemblPlants" id="OBART04G26320.1">
    <property type="protein sequence ID" value="OBART04G26320.1"/>
    <property type="gene ID" value="OBART04G26320"/>
</dbReference>
<evidence type="ECO:0000313" key="2">
    <source>
        <dbReference type="EnsemblPlants" id="OBART04G26320.1"/>
    </source>
</evidence>